<dbReference type="AlphaFoldDB" id="A0A7S7M841"/>
<sequence length="256" mass="28218">MLASELCGTFSVYEPPSPLAALLQELCDEGRLSLLGGWRPALDENGQLTDLWSRPALLKIPKALGDLSASSASRGRARLIEALKLTVPRAASPLEVRSGMLLGLPTCRGGEGYARFVHNQRIVLSPEARLIARRSSCFCDLFWGRLDLECHSARFHSGRTSTLSDADRADALELMGIDVEFATHGQIVSPERFAALSHLVADKLGQEVLCKTALQQRRTCELRDELFTSWAELPLCKRRGLARRHVTAAPLLFRKS</sequence>
<proteinExistence type="predicted"/>
<keyword evidence="2" id="KW-1185">Reference proteome</keyword>
<accession>A0A7S7M841</accession>
<evidence type="ECO:0000313" key="2">
    <source>
        <dbReference type="Proteomes" id="UP000593735"/>
    </source>
</evidence>
<gene>
    <name evidence="1" type="ORF">INP52_08990</name>
</gene>
<name>A0A7S7M841_9ACTN</name>
<dbReference type="KEGG" id="tio:INP52_08990"/>
<reference evidence="1 2" key="1">
    <citation type="submission" date="2020-10" db="EMBL/GenBank/DDBJ databases">
        <title>Olsenella immobilis sp.nov., isolated from the mud in a fermentation cellar used for the production of Chinese strong-flavoured liquor.</title>
        <authorList>
            <person name="Lu L."/>
        </authorList>
    </citation>
    <scope>NUCLEOTIDE SEQUENCE [LARGE SCALE GENOMIC DNA]</scope>
    <source>
        <strain evidence="1 2">LZLJ-2</strain>
    </source>
</reference>
<protein>
    <submittedName>
        <fullName evidence="1">Uncharacterized protein</fullName>
    </submittedName>
</protein>
<dbReference type="Proteomes" id="UP000593735">
    <property type="component" value="Chromosome"/>
</dbReference>
<evidence type="ECO:0000313" key="1">
    <source>
        <dbReference type="EMBL" id="QOY60516.1"/>
    </source>
</evidence>
<dbReference type="RefSeq" id="WP_194371053.1">
    <property type="nucleotide sequence ID" value="NZ_CP063767.1"/>
</dbReference>
<dbReference type="EMBL" id="CP063767">
    <property type="protein sequence ID" value="QOY60516.1"/>
    <property type="molecule type" value="Genomic_DNA"/>
</dbReference>
<organism evidence="1 2">
    <name type="scientific">Thermophilibacter immobilis</name>
    <dbReference type="NCBI Taxonomy" id="2779519"/>
    <lineage>
        <taxon>Bacteria</taxon>
        <taxon>Bacillati</taxon>
        <taxon>Actinomycetota</taxon>
        <taxon>Coriobacteriia</taxon>
        <taxon>Coriobacteriales</taxon>
        <taxon>Atopobiaceae</taxon>
        <taxon>Thermophilibacter</taxon>
    </lineage>
</organism>